<proteinExistence type="predicted"/>
<dbReference type="PROSITE" id="PS50865">
    <property type="entry name" value="ZF_MYND_2"/>
    <property type="match status" value="1"/>
</dbReference>
<accession>A0A4Y7T0R8</accession>
<dbReference type="OrthoDB" id="3066878at2759"/>
<dbReference type="AlphaFoldDB" id="A0A4Y7T0R8"/>
<evidence type="ECO:0000259" key="5">
    <source>
        <dbReference type="PROSITE" id="PS50865"/>
    </source>
</evidence>
<keyword evidence="7" id="KW-1185">Reference proteome</keyword>
<organism evidence="6 7">
    <name type="scientific">Coprinellus micaceus</name>
    <name type="common">Glistening ink-cap mushroom</name>
    <name type="synonym">Coprinus micaceus</name>
    <dbReference type="NCBI Taxonomy" id="71717"/>
    <lineage>
        <taxon>Eukaryota</taxon>
        <taxon>Fungi</taxon>
        <taxon>Dikarya</taxon>
        <taxon>Basidiomycota</taxon>
        <taxon>Agaricomycotina</taxon>
        <taxon>Agaricomycetes</taxon>
        <taxon>Agaricomycetidae</taxon>
        <taxon>Agaricales</taxon>
        <taxon>Agaricineae</taxon>
        <taxon>Psathyrellaceae</taxon>
        <taxon>Coprinellus</taxon>
    </lineage>
</organism>
<keyword evidence="3" id="KW-0862">Zinc</keyword>
<protein>
    <recommendedName>
        <fullName evidence="5">MYND-type domain-containing protein</fullName>
    </recommendedName>
</protein>
<keyword evidence="2 4" id="KW-0863">Zinc-finger</keyword>
<reference evidence="6 7" key="1">
    <citation type="journal article" date="2019" name="Nat. Ecol. Evol.">
        <title>Megaphylogeny resolves global patterns of mushroom evolution.</title>
        <authorList>
            <person name="Varga T."/>
            <person name="Krizsan K."/>
            <person name="Foldi C."/>
            <person name="Dima B."/>
            <person name="Sanchez-Garcia M."/>
            <person name="Sanchez-Ramirez S."/>
            <person name="Szollosi G.J."/>
            <person name="Szarkandi J.G."/>
            <person name="Papp V."/>
            <person name="Albert L."/>
            <person name="Andreopoulos W."/>
            <person name="Angelini C."/>
            <person name="Antonin V."/>
            <person name="Barry K.W."/>
            <person name="Bougher N.L."/>
            <person name="Buchanan P."/>
            <person name="Buyck B."/>
            <person name="Bense V."/>
            <person name="Catcheside P."/>
            <person name="Chovatia M."/>
            <person name="Cooper J."/>
            <person name="Damon W."/>
            <person name="Desjardin D."/>
            <person name="Finy P."/>
            <person name="Geml J."/>
            <person name="Haridas S."/>
            <person name="Hughes K."/>
            <person name="Justo A."/>
            <person name="Karasinski D."/>
            <person name="Kautmanova I."/>
            <person name="Kiss B."/>
            <person name="Kocsube S."/>
            <person name="Kotiranta H."/>
            <person name="LaButti K.M."/>
            <person name="Lechner B.E."/>
            <person name="Liimatainen K."/>
            <person name="Lipzen A."/>
            <person name="Lukacs Z."/>
            <person name="Mihaltcheva S."/>
            <person name="Morgado L.N."/>
            <person name="Niskanen T."/>
            <person name="Noordeloos M.E."/>
            <person name="Ohm R.A."/>
            <person name="Ortiz-Santana B."/>
            <person name="Ovrebo C."/>
            <person name="Racz N."/>
            <person name="Riley R."/>
            <person name="Savchenko A."/>
            <person name="Shiryaev A."/>
            <person name="Soop K."/>
            <person name="Spirin V."/>
            <person name="Szebenyi C."/>
            <person name="Tomsovsky M."/>
            <person name="Tulloss R.E."/>
            <person name="Uehling J."/>
            <person name="Grigoriev I.V."/>
            <person name="Vagvolgyi C."/>
            <person name="Papp T."/>
            <person name="Martin F.M."/>
            <person name="Miettinen O."/>
            <person name="Hibbett D.S."/>
            <person name="Nagy L.G."/>
        </authorList>
    </citation>
    <scope>NUCLEOTIDE SEQUENCE [LARGE SCALE GENOMIC DNA]</scope>
    <source>
        <strain evidence="6 7">FP101781</strain>
    </source>
</reference>
<evidence type="ECO:0000313" key="7">
    <source>
        <dbReference type="Proteomes" id="UP000298030"/>
    </source>
</evidence>
<dbReference type="Gene3D" id="6.10.140.2220">
    <property type="match status" value="1"/>
</dbReference>
<evidence type="ECO:0000256" key="4">
    <source>
        <dbReference type="PROSITE-ProRule" id="PRU00134"/>
    </source>
</evidence>
<evidence type="ECO:0000256" key="2">
    <source>
        <dbReference type="ARBA" id="ARBA00022771"/>
    </source>
</evidence>
<evidence type="ECO:0000256" key="1">
    <source>
        <dbReference type="ARBA" id="ARBA00022723"/>
    </source>
</evidence>
<dbReference type="SUPFAM" id="SSF144232">
    <property type="entry name" value="HIT/MYND zinc finger-like"/>
    <property type="match status" value="1"/>
</dbReference>
<dbReference type="InterPro" id="IPR002893">
    <property type="entry name" value="Znf_MYND"/>
</dbReference>
<keyword evidence="1" id="KW-0479">Metal-binding</keyword>
<dbReference type="EMBL" id="QPFP01000039">
    <property type="protein sequence ID" value="TEB27581.1"/>
    <property type="molecule type" value="Genomic_DNA"/>
</dbReference>
<name>A0A4Y7T0R8_COPMI</name>
<dbReference type="Proteomes" id="UP000298030">
    <property type="component" value="Unassembled WGS sequence"/>
</dbReference>
<evidence type="ECO:0000313" key="6">
    <source>
        <dbReference type="EMBL" id="TEB27581.1"/>
    </source>
</evidence>
<dbReference type="Pfam" id="PF01753">
    <property type="entry name" value="zf-MYND"/>
    <property type="match status" value="1"/>
</dbReference>
<dbReference type="GO" id="GO:0008270">
    <property type="term" value="F:zinc ion binding"/>
    <property type="evidence" value="ECO:0007669"/>
    <property type="project" value="UniProtKB-KW"/>
</dbReference>
<evidence type="ECO:0000256" key="3">
    <source>
        <dbReference type="ARBA" id="ARBA00022833"/>
    </source>
</evidence>
<comment type="caution">
    <text evidence="6">The sequence shown here is derived from an EMBL/GenBank/DDBJ whole genome shotgun (WGS) entry which is preliminary data.</text>
</comment>
<gene>
    <name evidence="6" type="ORF">FA13DRAFT_1736428</name>
</gene>
<sequence>MGYRKGSFGTTITWIHPYQSFLKKGAQRILCHNLKHRDSVGQGPNITPSAGERLCARCRSVAYCSRECQLEDWRSFHRSECPAMSRHFYDHSPSKGQYRYRYRKLHANILRYGFESAEVMLRCMHVPGLSTGYDPDSCRVAVGGPGRSVSWTGIDSGRLCTSSFPADSTVSEANVRFPSFHLPALV</sequence>
<feature type="domain" description="MYND-type" evidence="5">
    <location>
        <begin position="31"/>
        <end position="81"/>
    </location>
</feature>